<name>A0A9W4SHP4_9GLOM</name>
<dbReference type="OrthoDB" id="2401971at2759"/>
<proteinExistence type="predicted"/>
<gene>
    <name evidence="1" type="ORF">FWILDA_LOCUS4044</name>
</gene>
<accession>A0A9W4SHP4</accession>
<sequence>MYAVHNQKEYNDFRNRIIHNNIDQPPYNNNAQVLAALARNGRRFQRLTGKGLMKRNIIREAYRLRIRRQHIINLATNKIWNMVLTTSQRNRFNSLAENANHINRTMNDANNNTLDRITQITMPQETNNLFEDNFFNGTSFTDNKDLNLPAGFASCLFE</sequence>
<organism evidence="1 2">
    <name type="scientific">Funneliformis geosporum</name>
    <dbReference type="NCBI Taxonomy" id="1117311"/>
    <lineage>
        <taxon>Eukaryota</taxon>
        <taxon>Fungi</taxon>
        <taxon>Fungi incertae sedis</taxon>
        <taxon>Mucoromycota</taxon>
        <taxon>Glomeromycotina</taxon>
        <taxon>Glomeromycetes</taxon>
        <taxon>Glomerales</taxon>
        <taxon>Glomeraceae</taxon>
        <taxon>Funneliformis</taxon>
    </lineage>
</organism>
<keyword evidence="2" id="KW-1185">Reference proteome</keyword>
<comment type="caution">
    <text evidence="1">The sequence shown here is derived from an EMBL/GenBank/DDBJ whole genome shotgun (WGS) entry which is preliminary data.</text>
</comment>
<dbReference type="EMBL" id="CAMKVN010000577">
    <property type="protein sequence ID" value="CAI2169366.1"/>
    <property type="molecule type" value="Genomic_DNA"/>
</dbReference>
<evidence type="ECO:0000313" key="1">
    <source>
        <dbReference type="EMBL" id="CAI2169366.1"/>
    </source>
</evidence>
<reference evidence="1" key="1">
    <citation type="submission" date="2022-08" db="EMBL/GenBank/DDBJ databases">
        <authorList>
            <person name="Kallberg Y."/>
            <person name="Tangrot J."/>
            <person name="Rosling A."/>
        </authorList>
    </citation>
    <scope>NUCLEOTIDE SEQUENCE</scope>
    <source>
        <strain evidence="1">Wild A</strain>
    </source>
</reference>
<evidence type="ECO:0000313" key="2">
    <source>
        <dbReference type="Proteomes" id="UP001153678"/>
    </source>
</evidence>
<dbReference type="Proteomes" id="UP001153678">
    <property type="component" value="Unassembled WGS sequence"/>
</dbReference>
<protein>
    <submittedName>
        <fullName evidence="1">914_t:CDS:1</fullName>
    </submittedName>
</protein>
<dbReference type="AlphaFoldDB" id="A0A9W4SHP4"/>